<organism evidence="1 2">
    <name type="scientific">Colletotrichum navitas</name>
    <dbReference type="NCBI Taxonomy" id="681940"/>
    <lineage>
        <taxon>Eukaryota</taxon>
        <taxon>Fungi</taxon>
        <taxon>Dikarya</taxon>
        <taxon>Ascomycota</taxon>
        <taxon>Pezizomycotina</taxon>
        <taxon>Sordariomycetes</taxon>
        <taxon>Hypocreomycetidae</taxon>
        <taxon>Glomerellales</taxon>
        <taxon>Glomerellaceae</taxon>
        <taxon>Colletotrichum</taxon>
        <taxon>Colletotrichum graminicola species complex</taxon>
    </lineage>
</organism>
<dbReference type="Proteomes" id="UP001230504">
    <property type="component" value="Unassembled WGS sequence"/>
</dbReference>
<evidence type="ECO:0000313" key="2">
    <source>
        <dbReference type="Proteomes" id="UP001230504"/>
    </source>
</evidence>
<dbReference type="GeneID" id="85441349"/>
<evidence type="ECO:0000313" key="1">
    <source>
        <dbReference type="EMBL" id="KAK1596265.1"/>
    </source>
</evidence>
<reference evidence="1" key="1">
    <citation type="submission" date="2021-06" db="EMBL/GenBank/DDBJ databases">
        <title>Comparative genomics, transcriptomics and evolutionary studies reveal genomic signatures of adaptation to plant cell wall in hemibiotrophic fungi.</title>
        <authorList>
            <consortium name="DOE Joint Genome Institute"/>
            <person name="Baroncelli R."/>
            <person name="Diaz J.F."/>
            <person name="Benocci T."/>
            <person name="Peng M."/>
            <person name="Battaglia E."/>
            <person name="Haridas S."/>
            <person name="Andreopoulos W."/>
            <person name="Labutti K."/>
            <person name="Pangilinan J."/>
            <person name="Floch G.L."/>
            <person name="Makela M.R."/>
            <person name="Henrissat B."/>
            <person name="Grigoriev I.V."/>
            <person name="Crouch J.A."/>
            <person name="De Vries R.P."/>
            <person name="Sukno S.A."/>
            <person name="Thon M.R."/>
        </authorList>
    </citation>
    <scope>NUCLEOTIDE SEQUENCE</scope>
    <source>
        <strain evidence="1">CBS 125086</strain>
    </source>
</reference>
<protein>
    <submittedName>
        <fullName evidence="1">Uncharacterized protein</fullName>
    </submittedName>
</protein>
<proteinExistence type="predicted"/>
<dbReference type="EMBL" id="JAHLJV010000012">
    <property type="protein sequence ID" value="KAK1596265.1"/>
    <property type="molecule type" value="Genomic_DNA"/>
</dbReference>
<gene>
    <name evidence="1" type="ORF">LY79DRAFT_544215</name>
</gene>
<name>A0AAD8Q5H9_9PEZI</name>
<keyword evidence="2" id="KW-1185">Reference proteome</keyword>
<dbReference type="AlphaFoldDB" id="A0AAD8Q5H9"/>
<dbReference type="RefSeq" id="XP_060417151.1">
    <property type="nucleotide sequence ID" value="XM_060557109.1"/>
</dbReference>
<sequence length="167" mass="18651">MPRKLGGCQWSRDQVVWVPSSTHSITELGWTPDLACHIGQPPPWKATERLRYLSIFLCRESRGARPLYHSGYTVQTTKYGACNVLWNLQHGVPCSLGCCHAISAIRLRSVKECSAYVAKFLLNQPCRVATDRGFTSVDCAVVGVVYLSRRDRLIADKVYVPTPSLLV</sequence>
<accession>A0AAD8Q5H9</accession>
<comment type="caution">
    <text evidence="1">The sequence shown here is derived from an EMBL/GenBank/DDBJ whole genome shotgun (WGS) entry which is preliminary data.</text>
</comment>